<feature type="region of interest" description="Disordered" evidence="1">
    <location>
        <begin position="263"/>
        <end position="309"/>
    </location>
</feature>
<protein>
    <recommendedName>
        <fullName evidence="4">Beta-phosphoglucomutase-like phosphatase (HAD superfamily)</fullName>
    </recommendedName>
</protein>
<dbReference type="RefSeq" id="WP_236865760.1">
    <property type="nucleotide sequence ID" value="NZ_BAABAZ010000003.1"/>
</dbReference>
<comment type="caution">
    <text evidence="2">The sequence shown here is derived from an EMBL/GenBank/DDBJ whole genome shotgun (WGS) entry which is preliminary data.</text>
</comment>
<dbReference type="Pfam" id="PF00702">
    <property type="entry name" value="Hydrolase"/>
    <property type="match status" value="1"/>
</dbReference>
<evidence type="ECO:0008006" key="4">
    <source>
        <dbReference type="Google" id="ProtNLM"/>
    </source>
</evidence>
<accession>A0ABP8EF53</accession>
<evidence type="ECO:0000313" key="2">
    <source>
        <dbReference type="EMBL" id="GAA4282596.1"/>
    </source>
</evidence>
<evidence type="ECO:0000256" key="1">
    <source>
        <dbReference type="SAM" id="MobiDB-lite"/>
    </source>
</evidence>
<dbReference type="InterPro" id="IPR051806">
    <property type="entry name" value="HAD-like_SPP"/>
</dbReference>
<dbReference type="InterPro" id="IPR036412">
    <property type="entry name" value="HAD-like_sf"/>
</dbReference>
<dbReference type="InterPro" id="IPR023214">
    <property type="entry name" value="HAD_sf"/>
</dbReference>
<dbReference type="PANTHER" id="PTHR43481">
    <property type="entry name" value="FRUCTOSE-1-PHOSPHATE PHOSPHATASE"/>
    <property type="match status" value="1"/>
</dbReference>
<dbReference type="SUPFAM" id="SSF56784">
    <property type="entry name" value="HAD-like"/>
    <property type="match status" value="1"/>
</dbReference>
<proteinExistence type="predicted"/>
<dbReference type="Gene3D" id="3.40.50.1000">
    <property type="entry name" value="HAD superfamily/HAD-like"/>
    <property type="match status" value="1"/>
</dbReference>
<keyword evidence="3" id="KW-1185">Reference proteome</keyword>
<dbReference type="Gene3D" id="1.10.150.240">
    <property type="entry name" value="Putative phosphatase, domain 2"/>
    <property type="match status" value="1"/>
</dbReference>
<dbReference type="InterPro" id="IPR023198">
    <property type="entry name" value="PGP-like_dom2"/>
</dbReference>
<reference evidence="3" key="1">
    <citation type="journal article" date="2019" name="Int. J. Syst. Evol. Microbiol.">
        <title>The Global Catalogue of Microorganisms (GCM) 10K type strain sequencing project: providing services to taxonomists for standard genome sequencing and annotation.</title>
        <authorList>
            <consortium name="The Broad Institute Genomics Platform"/>
            <consortium name="The Broad Institute Genome Sequencing Center for Infectious Disease"/>
            <person name="Wu L."/>
            <person name="Ma J."/>
        </authorList>
    </citation>
    <scope>NUCLEOTIDE SEQUENCE [LARGE SCALE GENOMIC DNA]</scope>
    <source>
        <strain evidence="3">JCM 17458</strain>
    </source>
</reference>
<sequence length="309" mass="33112">MQSSPLVIPHPPAPAARATELAPGRADDPGEQPLPWSVVVYIDLVLFDAAALWKAVSRQVLSDYRVETPDRLPDALVLALSTGDLQQISTALTDAVSARTGTRVTAELMRLRIHSHLIRALDGMTLHPSARTFLHRALSSGAKVAFLSSMPRSWVRRLCEVMVLPRPHLLLTGDEVCRGRPDPYGYLLAVHQLGIPARYGVAVDSGADGIKAAMAAGYKVIALVPKDMTGGSGRLRLVGDLAEIDLGAVRSALLRTWQQELAEKSAEESRGLSPAGPPRRSASGRERPVPPRASRTGRGSSRASDSRPG</sequence>
<dbReference type="Proteomes" id="UP001501586">
    <property type="component" value="Unassembled WGS sequence"/>
</dbReference>
<organism evidence="2 3">
    <name type="scientific">Brevibacterium daeguense</name>
    <dbReference type="NCBI Taxonomy" id="909936"/>
    <lineage>
        <taxon>Bacteria</taxon>
        <taxon>Bacillati</taxon>
        <taxon>Actinomycetota</taxon>
        <taxon>Actinomycetes</taxon>
        <taxon>Micrococcales</taxon>
        <taxon>Brevibacteriaceae</taxon>
        <taxon>Brevibacterium</taxon>
    </lineage>
</organism>
<name>A0ABP8EF53_9MICO</name>
<feature type="region of interest" description="Disordered" evidence="1">
    <location>
        <begin position="1"/>
        <end position="28"/>
    </location>
</feature>
<dbReference type="PANTHER" id="PTHR43481:SF4">
    <property type="entry name" value="GLYCEROL-1-PHOSPHATE PHOSPHOHYDROLASE 1-RELATED"/>
    <property type="match status" value="1"/>
</dbReference>
<evidence type="ECO:0000313" key="3">
    <source>
        <dbReference type="Proteomes" id="UP001501586"/>
    </source>
</evidence>
<gene>
    <name evidence="2" type="ORF">GCM10022261_01270</name>
</gene>
<feature type="compositionally biased region" description="Low complexity" evidence="1">
    <location>
        <begin position="292"/>
        <end position="303"/>
    </location>
</feature>
<dbReference type="EMBL" id="BAABAZ010000003">
    <property type="protein sequence ID" value="GAA4282596.1"/>
    <property type="molecule type" value="Genomic_DNA"/>
</dbReference>